<evidence type="ECO:0000313" key="3">
    <source>
        <dbReference type="Proteomes" id="UP000501849"/>
    </source>
</evidence>
<proteinExistence type="predicted"/>
<sequence length="86" mass="9830">MGGGHRRGGRRAGGRCTDLRRRADRRELGGTVLRPAVLHRLFRVDHQHHIHVHDHIADHQIDEHDHHDHGVDHHGVDHHDHDPVAG</sequence>
<dbReference type="Proteomes" id="UP000501849">
    <property type="component" value="Chromosome"/>
</dbReference>
<evidence type="ECO:0000313" key="2">
    <source>
        <dbReference type="EMBL" id="QIV82248.1"/>
    </source>
</evidence>
<organism evidence="2 3">
    <name type="scientific">Mycolicibacterium frederiksbergense</name>
    <dbReference type="NCBI Taxonomy" id="117567"/>
    <lineage>
        <taxon>Bacteria</taxon>
        <taxon>Bacillati</taxon>
        <taxon>Actinomycetota</taxon>
        <taxon>Actinomycetes</taxon>
        <taxon>Mycobacteriales</taxon>
        <taxon>Mycobacteriaceae</taxon>
        <taxon>Mycolicibacterium</taxon>
    </lineage>
</organism>
<accession>A0A6H0S4H1</accession>
<feature type="region of interest" description="Disordered" evidence="1">
    <location>
        <begin position="1"/>
        <end position="22"/>
    </location>
</feature>
<feature type="compositionally biased region" description="Basic residues" evidence="1">
    <location>
        <begin position="1"/>
        <end position="13"/>
    </location>
</feature>
<feature type="region of interest" description="Disordered" evidence="1">
    <location>
        <begin position="65"/>
        <end position="86"/>
    </location>
</feature>
<dbReference type="KEGG" id="mfre:EXE63_16185"/>
<keyword evidence="3" id="KW-1185">Reference proteome</keyword>
<dbReference type="AlphaFoldDB" id="A0A6H0S4H1"/>
<protein>
    <submittedName>
        <fullName evidence="2">Uncharacterized protein</fullName>
    </submittedName>
</protein>
<dbReference type="EMBL" id="CP038799">
    <property type="protein sequence ID" value="QIV82248.1"/>
    <property type="molecule type" value="Genomic_DNA"/>
</dbReference>
<gene>
    <name evidence="2" type="ORF">EXE63_16185</name>
</gene>
<reference evidence="2 3" key="1">
    <citation type="submission" date="2019-04" db="EMBL/GenBank/DDBJ databases">
        <title>Draft, Whole-Genome Sequence of the Anthracene-degrading Mycobacterium frederiksbergense LB501T, Isolated from a Polycyclic Aromatic Hydrocarbon (PAH)-Contaminated Soil.</title>
        <authorList>
            <person name="Augelletti F."/>
        </authorList>
    </citation>
    <scope>NUCLEOTIDE SEQUENCE [LARGE SCALE GENOMIC DNA]</scope>
    <source>
        <strain evidence="2 3">LB 501T</strain>
    </source>
</reference>
<evidence type="ECO:0000256" key="1">
    <source>
        <dbReference type="SAM" id="MobiDB-lite"/>
    </source>
</evidence>
<name>A0A6H0S4H1_9MYCO</name>